<evidence type="ECO:0000256" key="8">
    <source>
        <dbReference type="HAMAP-Rule" id="MF_00222"/>
    </source>
</evidence>
<proteinExistence type="inferred from homology"/>
<feature type="active site" description="Proton acceptor" evidence="8">
    <location>
        <position position="68"/>
    </location>
</feature>
<dbReference type="SUPFAM" id="SSF53223">
    <property type="entry name" value="Aminoacid dehydrogenase-like, N-terminal domain"/>
    <property type="match status" value="1"/>
</dbReference>
<dbReference type="Pfam" id="PF01488">
    <property type="entry name" value="Shikimate_DH"/>
    <property type="match status" value="1"/>
</dbReference>
<gene>
    <name evidence="8 12" type="primary">aroE</name>
    <name evidence="12" type="ORF">PO878_09720</name>
</gene>
<feature type="binding site" evidence="8">
    <location>
        <position position="237"/>
    </location>
    <ligand>
        <name>NADP(+)</name>
        <dbReference type="ChEBI" id="CHEBI:58349"/>
    </ligand>
</feature>
<dbReference type="PANTHER" id="PTHR21089:SF1">
    <property type="entry name" value="BIFUNCTIONAL 3-DEHYDROQUINATE DEHYDRATASE_SHIKIMATE DEHYDROGENASE, CHLOROPLASTIC"/>
    <property type="match status" value="1"/>
</dbReference>
<dbReference type="PANTHER" id="PTHR21089">
    <property type="entry name" value="SHIKIMATE DEHYDROGENASE"/>
    <property type="match status" value="1"/>
</dbReference>
<dbReference type="Pfam" id="PF08501">
    <property type="entry name" value="Shikimate_dh_N"/>
    <property type="match status" value="1"/>
</dbReference>
<feature type="binding site" evidence="8">
    <location>
        <position position="216"/>
    </location>
    <ligand>
        <name>shikimate</name>
        <dbReference type="ChEBI" id="CHEBI:36208"/>
    </ligand>
</feature>
<evidence type="ECO:0000256" key="2">
    <source>
        <dbReference type="ARBA" id="ARBA00012962"/>
    </source>
</evidence>
<dbReference type="RefSeq" id="WP_272738516.1">
    <property type="nucleotide sequence ID" value="NZ_CP116942.1"/>
</dbReference>
<dbReference type="Proteomes" id="UP001216390">
    <property type="component" value="Chromosome"/>
</dbReference>
<dbReference type="CDD" id="cd01065">
    <property type="entry name" value="NAD_bind_Shikimate_DH"/>
    <property type="match status" value="1"/>
</dbReference>
<feature type="binding site" evidence="8">
    <location>
        <begin position="17"/>
        <end position="19"/>
    </location>
    <ligand>
        <name>shikimate</name>
        <dbReference type="ChEBI" id="CHEBI:36208"/>
    </ligand>
</feature>
<sequence>MSHLRVCWVVGAPVEHSLSPVIHNAAFAALDLDWSYFAVSVPPGQAGRAVAAMRSLRLGGVSVTMPHKQDAAAAVDVLTPAAERLGAVNCLAWRGTRIEGDSTDGAGFLDSLRVDHAWDPEGTRAVVVGAGGAARAVVAALADAGAREVAVVNRSADRARAAAALAGDRGRVVGTEAVDDADLVVNATPVGMGGDGALPLDADRLGAGQVVADLVYEPLETPLLVAARARGAVPVTGIGMLVHQAAHAFRAWTGEDPPVEVMSAAVVAALSTHG</sequence>
<dbReference type="GO" id="GO:0050661">
    <property type="term" value="F:NADP binding"/>
    <property type="evidence" value="ECO:0007669"/>
    <property type="project" value="InterPro"/>
</dbReference>
<dbReference type="HAMAP" id="MF_00222">
    <property type="entry name" value="Shikimate_DH_AroE"/>
    <property type="match status" value="1"/>
</dbReference>
<keyword evidence="3 8" id="KW-0028">Amino-acid biosynthesis</keyword>
<evidence type="ECO:0000256" key="5">
    <source>
        <dbReference type="ARBA" id="ARBA00023002"/>
    </source>
</evidence>
<dbReference type="InterPro" id="IPR046346">
    <property type="entry name" value="Aminoacid_DH-like_N_sf"/>
</dbReference>
<feature type="binding site" evidence="8">
    <location>
        <position position="89"/>
    </location>
    <ligand>
        <name>shikimate</name>
        <dbReference type="ChEBI" id="CHEBI:36208"/>
    </ligand>
</feature>
<comment type="pathway">
    <text evidence="1 8">Metabolic intermediate biosynthesis; chorismate biosynthesis; chorismate from D-erythrose 4-phosphate and phosphoenolpyruvate: step 4/7.</text>
</comment>
<evidence type="ECO:0000259" key="11">
    <source>
        <dbReference type="Pfam" id="PF18317"/>
    </source>
</evidence>
<keyword evidence="5 8" id="KW-0560">Oxidoreductase</keyword>
<dbReference type="NCBIfam" id="TIGR00507">
    <property type="entry name" value="aroE"/>
    <property type="match status" value="1"/>
</dbReference>
<evidence type="ECO:0000256" key="4">
    <source>
        <dbReference type="ARBA" id="ARBA00022857"/>
    </source>
</evidence>
<dbReference type="Gene3D" id="3.40.50.720">
    <property type="entry name" value="NAD(P)-binding Rossmann-like Domain"/>
    <property type="match status" value="1"/>
</dbReference>
<feature type="domain" description="Quinate/shikimate 5-dehydrogenase/glutamyl-tRNA reductase" evidence="9">
    <location>
        <begin position="122"/>
        <end position="168"/>
    </location>
</feature>
<dbReference type="AlphaFoldDB" id="A0AAE9YI91"/>
<dbReference type="KEGG" id="ima:PO878_09720"/>
<dbReference type="InterPro" id="IPR036291">
    <property type="entry name" value="NAD(P)-bd_dom_sf"/>
</dbReference>
<evidence type="ECO:0000313" key="13">
    <source>
        <dbReference type="Proteomes" id="UP001216390"/>
    </source>
</evidence>
<reference evidence="12" key="1">
    <citation type="submission" date="2023-01" db="EMBL/GenBank/DDBJ databases">
        <title>The diversity of Class Acidimicrobiia in South China Sea sediment environments and the proposal of Iamia marina sp. nov., a novel species of the genus Iamia.</title>
        <authorList>
            <person name="He Y."/>
            <person name="Tian X."/>
        </authorList>
    </citation>
    <scope>NUCLEOTIDE SEQUENCE</scope>
    <source>
        <strain evidence="12">DSM 19957</strain>
    </source>
</reference>
<comment type="similarity">
    <text evidence="8">Belongs to the shikimate dehydrogenase family.</text>
</comment>
<comment type="function">
    <text evidence="8">Involved in the biosynthesis of the chorismate, which leads to the biosynthesis of aromatic amino acids. Catalyzes the reversible NADPH linked reduction of 3-dehydroshikimate (DHSA) to yield shikimate (SA).</text>
</comment>
<feature type="domain" description="SDH C-terminal" evidence="11">
    <location>
        <begin position="237"/>
        <end position="266"/>
    </location>
</feature>
<protein>
    <recommendedName>
        <fullName evidence="2 8">Shikimate dehydrogenase (NADP(+))</fullName>
        <shortName evidence="8">SDH</shortName>
        <ecNumber evidence="2 8">1.1.1.25</ecNumber>
    </recommendedName>
</protein>
<comment type="caution">
    <text evidence="8">Lacks conserved residue(s) required for the propagation of feature annotation.</text>
</comment>
<keyword evidence="6 8" id="KW-0057">Aromatic amino acid biosynthesis</keyword>
<evidence type="ECO:0000256" key="1">
    <source>
        <dbReference type="ARBA" id="ARBA00004871"/>
    </source>
</evidence>
<organism evidence="12 13">
    <name type="scientific">Iamia majanohamensis</name>
    <dbReference type="NCBI Taxonomy" id="467976"/>
    <lineage>
        <taxon>Bacteria</taxon>
        <taxon>Bacillati</taxon>
        <taxon>Actinomycetota</taxon>
        <taxon>Acidimicrobiia</taxon>
        <taxon>Acidimicrobiales</taxon>
        <taxon>Iamiaceae</taxon>
        <taxon>Iamia</taxon>
    </lineage>
</organism>
<dbReference type="GO" id="GO:0009423">
    <property type="term" value="P:chorismate biosynthetic process"/>
    <property type="evidence" value="ECO:0007669"/>
    <property type="project" value="UniProtKB-UniRule"/>
</dbReference>
<evidence type="ECO:0000259" key="10">
    <source>
        <dbReference type="Pfam" id="PF08501"/>
    </source>
</evidence>
<dbReference type="InterPro" id="IPR041121">
    <property type="entry name" value="SDH_C"/>
</dbReference>
<name>A0AAE9YI91_9ACTN</name>
<accession>A0AAE9YI91</accession>
<dbReference type="Pfam" id="PF18317">
    <property type="entry name" value="SDH_C"/>
    <property type="match status" value="1"/>
</dbReference>
<dbReference type="GO" id="GO:0004764">
    <property type="term" value="F:shikimate 3-dehydrogenase (NADP+) activity"/>
    <property type="evidence" value="ECO:0007669"/>
    <property type="project" value="UniProtKB-UniRule"/>
</dbReference>
<evidence type="ECO:0000256" key="7">
    <source>
        <dbReference type="ARBA" id="ARBA00049442"/>
    </source>
</evidence>
<feature type="binding site" evidence="8">
    <location>
        <position position="64"/>
    </location>
    <ligand>
        <name>shikimate</name>
        <dbReference type="ChEBI" id="CHEBI:36208"/>
    </ligand>
</feature>
<keyword evidence="13" id="KW-1185">Reference proteome</keyword>
<feature type="binding site" evidence="8">
    <location>
        <position position="214"/>
    </location>
    <ligand>
        <name>NADP(+)</name>
        <dbReference type="ChEBI" id="CHEBI:58349"/>
    </ligand>
</feature>
<dbReference type="GO" id="GO:0005829">
    <property type="term" value="C:cytosol"/>
    <property type="evidence" value="ECO:0007669"/>
    <property type="project" value="TreeGrafter"/>
</dbReference>
<dbReference type="InterPro" id="IPR013708">
    <property type="entry name" value="Shikimate_DH-bd_N"/>
</dbReference>
<dbReference type="InterPro" id="IPR006151">
    <property type="entry name" value="Shikm_DH/Glu-tRNA_Rdtase"/>
</dbReference>
<dbReference type="EC" id="1.1.1.25" evidence="2 8"/>
<evidence type="ECO:0000259" key="9">
    <source>
        <dbReference type="Pfam" id="PF01488"/>
    </source>
</evidence>
<feature type="binding site" evidence="8">
    <location>
        <begin position="129"/>
        <end position="133"/>
    </location>
    <ligand>
        <name>NADP(+)</name>
        <dbReference type="ChEBI" id="CHEBI:58349"/>
    </ligand>
</feature>
<dbReference type="InterPro" id="IPR022893">
    <property type="entry name" value="Shikimate_DH_fam"/>
</dbReference>
<feature type="domain" description="Shikimate dehydrogenase substrate binding N-terminal" evidence="10">
    <location>
        <begin position="9"/>
        <end position="91"/>
    </location>
</feature>
<evidence type="ECO:0000313" key="12">
    <source>
        <dbReference type="EMBL" id="WCO69002.1"/>
    </source>
</evidence>
<comment type="catalytic activity">
    <reaction evidence="7 8">
        <text>shikimate + NADP(+) = 3-dehydroshikimate + NADPH + H(+)</text>
        <dbReference type="Rhea" id="RHEA:17737"/>
        <dbReference type="ChEBI" id="CHEBI:15378"/>
        <dbReference type="ChEBI" id="CHEBI:16630"/>
        <dbReference type="ChEBI" id="CHEBI:36208"/>
        <dbReference type="ChEBI" id="CHEBI:57783"/>
        <dbReference type="ChEBI" id="CHEBI:58349"/>
        <dbReference type="EC" id="1.1.1.25"/>
    </reaction>
</comment>
<comment type="subunit">
    <text evidence="8">Homodimer.</text>
</comment>
<dbReference type="GO" id="GO:0008652">
    <property type="term" value="P:amino acid biosynthetic process"/>
    <property type="evidence" value="ECO:0007669"/>
    <property type="project" value="UniProtKB-KW"/>
</dbReference>
<dbReference type="EMBL" id="CP116942">
    <property type="protein sequence ID" value="WCO69002.1"/>
    <property type="molecule type" value="Genomic_DNA"/>
</dbReference>
<evidence type="ECO:0000256" key="3">
    <source>
        <dbReference type="ARBA" id="ARBA00022605"/>
    </source>
</evidence>
<dbReference type="GO" id="GO:0009073">
    <property type="term" value="P:aromatic amino acid family biosynthetic process"/>
    <property type="evidence" value="ECO:0007669"/>
    <property type="project" value="UniProtKB-KW"/>
</dbReference>
<dbReference type="GO" id="GO:0019632">
    <property type="term" value="P:shikimate metabolic process"/>
    <property type="evidence" value="ECO:0007669"/>
    <property type="project" value="InterPro"/>
</dbReference>
<dbReference type="Gene3D" id="3.40.50.10860">
    <property type="entry name" value="Leucine Dehydrogenase, chain A, domain 1"/>
    <property type="match status" value="1"/>
</dbReference>
<keyword evidence="4 8" id="KW-0521">NADP</keyword>
<feature type="binding site" evidence="8">
    <location>
        <position position="104"/>
    </location>
    <ligand>
        <name>shikimate</name>
        <dbReference type="ChEBI" id="CHEBI:36208"/>
    </ligand>
</feature>
<evidence type="ECO:0000256" key="6">
    <source>
        <dbReference type="ARBA" id="ARBA00023141"/>
    </source>
</evidence>
<feature type="binding site" evidence="8">
    <location>
        <position position="244"/>
    </location>
    <ligand>
        <name>shikimate</name>
        <dbReference type="ChEBI" id="CHEBI:36208"/>
    </ligand>
</feature>
<dbReference type="InterPro" id="IPR011342">
    <property type="entry name" value="Shikimate_DH"/>
</dbReference>
<dbReference type="SUPFAM" id="SSF51735">
    <property type="entry name" value="NAD(P)-binding Rossmann-fold domains"/>
    <property type="match status" value="1"/>
</dbReference>